<dbReference type="Proteomes" id="UP000257109">
    <property type="component" value="Unassembled WGS sequence"/>
</dbReference>
<gene>
    <name evidence="1" type="ORF">CR513_06593</name>
</gene>
<reference evidence="1" key="1">
    <citation type="submission" date="2018-05" db="EMBL/GenBank/DDBJ databases">
        <title>Draft genome of Mucuna pruriens seed.</title>
        <authorList>
            <person name="Nnadi N.E."/>
            <person name="Vos R."/>
            <person name="Hasami M.H."/>
            <person name="Devisetty U.K."/>
            <person name="Aguiy J.C."/>
        </authorList>
    </citation>
    <scope>NUCLEOTIDE SEQUENCE [LARGE SCALE GENOMIC DNA]</scope>
    <source>
        <strain evidence="1">JCA_2017</strain>
    </source>
</reference>
<dbReference type="AlphaFoldDB" id="A0A371I223"/>
<name>A0A371I223_MUCPR</name>
<accession>A0A371I223</accession>
<sequence length="319" mass="37849">MFDYRWYKDVFMSKVTLREDGFANYWKEKFISGLPKLFSEKVKTNLERYHGHPIRYETLTYGQLHNIVVQTGIQICTDFRLQNKMRKESMSNKRELGTFCHQYGVEPIRAPKKHFIMRKESTIKIKIIKSLPNKNIRKNKNTKSQRNKLNIGYYANKCRIIQKINQLEDESLKENLLNILKESDLEETSGEEESKEDLELEQIENNLISSELEEDNEYCLGVGLCSCNDCKILNDIITKDEKSRKEVSHICMKEIMNRFNDTNQIITIKYLQEEIRTLKQELEGRELINRQKGKEKLNEEEEKIENPFINILTLIITHK</sequence>
<dbReference type="EMBL" id="QJKJ01001127">
    <property type="protein sequence ID" value="RDY09097.1"/>
    <property type="molecule type" value="Genomic_DNA"/>
</dbReference>
<dbReference type="OrthoDB" id="1735266at2759"/>
<feature type="non-terminal residue" evidence="1">
    <location>
        <position position="1"/>
    </location>
</feature>
<evidence type="ECO:0000313" key="2">
    <source>
        <dbReference type="Proteomes" id="UP000257109"/>
    </source>
</evidence>
<dbReference type="PANTHER" id="PTHR33054:SF9">
    <property type="entry name" value="CCHC-TYPE DOMAIN-CONTAINING PROTEIN"/>
    <property type="match status" value="1"/>
</dbReference>
<evidence type="ECO:0000313" key="1">
    <source>
        <dbReference type="EMBL" id="RDY09097.1"/>
    </source>
</evidence>
<dbReference type="PANTHER" id="PTHR33054">
    <property type="entry name" value="CCHC-TYPE DOMAIN-CONTAINING PROTEIN"/>
    <property type="match status" value="1"/>
</dbReference>
<proteinExistence type="predicted"/>
<comment type="caution">
    <text evidence="1">The sequence shown here is derived from an EMBL/GenBank/DDBJ whole genome shotgun (WGS) entry which is preliminary data.</text>
</comment>
<organism evidence="1 2">
    <name type="scientific">Mucuna pruriens</name>
    <name type="common">Velvet bean</name>
    <name type="synonym">Dolichos pruriens</name>
    <dbReference type="NCBI Taxonomy" id="157652"/>
    <lineage>
        <taxon>Eukaryota</taxon>
        <taxon>Viridiplantae</taxon>
        <taxon>Streptophyta</taxon>
        <taxon>Embryophyta</taxon>
        <taxon>Tracheophyta</taxon>
        <taxon>Spermatophyta</taxon>
        <taxon>Magnoliopsida</taxon>
        <taxon>eudicotyledons</taxon>
        <taxon>Gunneridae</taxon>
        <taxon>Pentapetalae</taxon>
        <taxon>rosids</taxon>
        <taxon>fabids</taxon>
        <taxon>Fabales</taxon>
        <taxon>Fabaceae</taxon>
        <taxon>Papilionoideae</taxon>
        <taxon>50 kb inversion clade</taxon>
        <taxon>NPAAA clade</taxon>
        <taxon>indigoferoid/millettioid clade</taxon>
        <taxon>Phaseoleae</taxon>
        <taxon>Mucuna</taxon>
    </lineage>
</organism>
<dbReference type="Pfam" id="PF22909">
    <property type="entry name" value="Caulimovir_coat_dom"/>
    <property type="match status" value="1"/>
</dbReference>
<keyword evidence="2" id="KW-1185">Reference proteome</keyword>
<protein>
    <submittedName>
        <fullName evidence="1">Uncharacterized protein</fullName>
    </submittedName>
</protein>